<evidence type="ECO:0000313" key="16">
    <source>
        <dbReference type="EnsemblMetazoa" id="KAF7493672.1"/>
    </source>
</evidence>
<evidence type="ECO:0000256" key="7">
    <source>
        <dbReference type="ARBA" id="ARBA00022792"/>
    </source>
</evidence>
<evidence type="ECO:0000256" key="8">
    <source>
        <dbReference type="ARBA" id="ARBA00022982"/>
    </source>
</evidence>
<reference evidence="14" key="3">
    <citation type="submission" date="2020-01" db="EMBL/GenBank/DDBJ databases">
        <authorList>
            <person name="Korhonen P.K.K."/>
            <person name="Guangxu M.G."/>
            <person name="Wang T.W."/>
            <person name="Stroehlein A.J.S."/>
            <person name="Young N.D."/>
            <person name="Ang C.-S.A."/>
            <person name="Fernando D.W.F."/>
            <person name="Lu H.L."/>
            <person name="Taylor S.T."/>
            <person name="Ehtesham M.E.M."/>
            <person name="Najaraj S.H.N."/>
            <person name="Harsha G.H.G."/>
            <person name="Madugundu A.M."/>
            <person name="Renuse S.R."/>
            <person name="Holt D.H."/>
            <person name="Pandey A.P."/>
            <person name="Papenfuss A.P."/>
            <person name="Gasser R.B.G."/>
            <person name="Fischer K.F."/>
        </authorList>
    </citation>
    <scope>NUCLEOTIDE SEQUENCE</scope>
    <source>
        <strain evidence="14">SSS_KF_BRIS2020</strain>
    </source>
</reference>
<name>A0A132A7E4_SARSC</name>
<keyword evidence="7" id="KW-0999">Mitochondrion inner membrane</keyword>
<gene>
    <name evidence="15" type="ORF">QR98_0048140</name>
    <name evidence="14" type="ORF">SSS_3978</name>
</gene>
<evidence type="ECO:0000256" key="9">
    <source>
        <dbReference type="ARBA" id="ARBA00023128"/>
    </source>
</evidence>
<protein>
    <recommendedName>
        <fullName evidence="4">NADH dehydrogenase [ubiquinone] 1 alpha subcomplex subunit 2</fullName>
    </recommendedName>
    <alternativeName>
        <fullName evidence="11">Complex I-B8</fullName>
    </alternativeName>
    <alternativeName>
        <fullName evidence="12">NADH-ubiquinone oxidoreductase B8 subunit</fullName>
    </alternativeName>
</protein>
<proteinExistence type="inferred from homology"/>
<keyword evidence="9" id="KW-0496">Mitochondrion</keyword>
<keyword evidence="6" id="KW-0679">Respiratory chain</keyword>
<dbReference type="SMART" id="SM00916">
    <property type="entry name" value="L51_S25_CI-B8"/>
    <property type="match status" value="1"/>
</dbReference>
<evidence type="ECO:0000256" key="10">
    <source>
        <dbReference type="ARBA" id="ARBA00023136"/>
    </source>
</evidence>
<dbReference type="InterPro" id="IPR016464">
    <property type="entry name" value="NADH_Ub_cplx-1_asu_su-2"/>
</dbReference>
<comment type="subcellular location">
    <subcellularLocation>
        <location evidence="2">Mitochondrion inner membrane</location>
        <topology evidence="2">Peripheral membrane protein</topology>
        <orientation evidence="2">Matrix side</orientation>
    </subcellularLocation>
</comment>
<dbReference type="GO" id="GO:0005840">
    <property type="term" value="C:ribosome"/>
    <property type="evidence" value="ECO:0007669"/>
    <property type="project" value="UniProtKB-KW"/>
</dbReference>
<dbReference type="Proteomes" id="UP000070412">
    <property type="component" value="Unassembled WGS sequence"/>
</dbReference>
<evidence type="ECO:0000256" key="3">
    <source>
        <dbReference type="ARBA" id="ARBA00008939"/>
    </source>
</evidence>
<feature type="domain" description="Ribosomal protein/NADH dehydrogenase" evidence="13">
    <location>
        <begin position="22"/>
        <end position="93"/>
    </location>
</feature>
<evidence type="ECO:0000256" key="5">
    <source>
        <dbReference type="ARBA" id="ARBA00022448"/>
    </source>
</evidence>
<dbReference type="Gene3D" id="3.40.30.10">
    <property type="entry name" value="Glutaredoxin"/>
    <property type="match status" value="1"/>
</dbReference>
<dbReference type="PANTHER" id="PTHR12878">
    <property type="entry name" value="NADH-UBIQUINONE OXIDOREDUCTASE B8 SUBUNIT"/>
    <property type="match status" value="1"/>
</dbReference>
<dbReference type="VEuPathDB" id="VectorBase:SSCA004984"/>
<dbReference type="GO" id="GO:0005743">
    <property type="term" value="C:mitochondrial inner membrane"/>
    <property type="evidence" value="ECO:0007669"/>
    <property type="project" value="UniProtKB-SubCell"/>
</dbReference>
<dbReference type="AlphaFoldDB" id="A0A132A7E4"/>
<comment type="function">
    <text evidence="1">Accessory subunit of the mitochondrial membrane respiratory chain NADH dehydrogenase (Complex I), that is believed not to be involved in catalysis. Complex I functions in the transfer of electrons from NADH to the respiratory chain. The immediate electron acceptor for the enzyme is believed to be ubiquinone.</text>
</comment>
<comment type="similarity">
    <text evidence="3">Belongs to the complex I NDUFA2 subunit family.</text>
</comment>
<sequence length="93" mass="10850">MATKILKQNAKKLRELRIHLCPNSNESQGVRNFINSHYVALKKQIPDTPILIREARGIQPKVWARFDYCKEECLDLSNQNSDAILKQIKQFLQ</sequence>
<organism evidence="15 18">
    <name type="scientific">Sarcoptes scabiei</name>
    <name type="common">Itch mite</name>
    <name type="synonym">Acarus scabiei</name>
    <dbReference type="NCBI Taxonomy" id="52283"/>
    <lineage>
        <taxon>Eukaryota</taxon>
        <taxon>Metazoa</taxon>
        <taxon>Ecdysozoa</taxon>
        <taxon>Arthropoda</taxon>
        <taxon>Chelicerata</taxon>
        <taxon>Arachnida</taxon>
        <taxon>Acari</taxon>
        <taxon>Acariformes</taxon>
        <taxon>Sarcoptiformes</taxon>
        <taxon>Astigmata</taxon>
        <taxon>Psoroptidia</taxon>
        <taxon>Sarcoptoidea</taxon>
        <taxon>Sarcoptidae</taxon>
        <taxon>Sarcoptinae</taxon>
        <taxon>Sarcoptes</taxon>
    </lineage>
</organism>
<dbReference type="EMBL" id="JXLN01010800">
    <property type="protein sequence ID" value="KPM06340.1"/>
    <property type="molecule type" value="Genomic_DNA"/>
</dbReference>
<accession>A0A132A7E4</accession>
<dbReference type="OMA" id="IRECEGI"/>
<reference evidence="17" key="2">
    <citation type="journal article" date="2020" name="PLoS Negl. Trop. Dis.">
        <title>High-quality nuclear genome for Sarcoptes scabiei-A critical resource for a neglected parasite.</title>
        <authorList>
            <person name="Korhonen P.K."/>
            <person name="Gasser R.B."/>
            <person name="Ma G."/>
            <person name="Wang T."/>
            <person name="Stroehlein A.J."/>
            <person name="Young N.D."/>
            <person name="Ang C.S."/>
            <person name="Fernando D.D."/>
            <person name="Lu H.C."/>
            <person name="Taylor S."/>
            <person name="Reynolds S.L."/>
            <person name="Mofiz E."/>
            <person name="Najaraj S.H."/>
            <person name="Gowda H."/>
            <person name="Madugundu A."/>
            <person name="Renuse S."/>
            <person name="Holt D."/>
            <person name="Pandey A."/>
            <person name="Papenfuss A.T."/>
            <person name="Fischer K."/>
        </authorList>
    </citation>
    <scope>NUCLEOTIDE SEQUENCE [LARGE SCALE GENOMIC DNA]</scope>
</reference>
<keyword evidence="10" id="KW-0472">Membrane</keyword>
<dbReference type="OrthoDB" id="10250268at2759"/>
<evidence type="ECO:0000313" key="14">
    <source>
        <dbReference type="EMBL" id="KAF7493672.1"/>
    </source>
</evidence>
<evidence type="ECO:0000313" key="17">
    <source>
        <dbReference type="Proteomes" id="UP000070412"/>
    </source>
</evidence>
<evidence type="ECO:0000313" key="15">
    <source>
        <dbReference type="EMBL" id="KPM06340.1"/>
    </source>
</evidence>
<evidence type="ECO:0000256" key="11">
    <source>
        <dbReference type="ARBA" id="ARBA00031441"/>
    </source>
</evidence>
<keyword evidence="15" id="KW-0687">Ribonucleoprotein</keyword>
<evidence type="ECO:0000256" key="1">
    <source>
        <dbReference type="ARBA" id="ARBA00003195"/>
    </source>
</evidence>
<dbReference type="SUPFAM" id="SSF52833">
    <property type="entry name" value="Thioredoxin-like"/>
    <property type="match status" value="1"/>
</dbReference>
<reference evidence="15 18" key="1">
    <citation type="journal article" date="2015" name="Parasit. Vectors">
        <title>Draft genome of the scabies mite.</title>
        <authorList>
            <person name="Rider S.D.Jr."/>
            <person name="Morgan M.S."/>
            <person name="Arlian L.G."/>
        </authorList>
    </citation>
    <scope>NUCLEOTIDE SEQUENCE [LARGE SCALE GENOMIC DNA]</scope>
    <source>
        <strain evidence="15">Arlian Lab</strain>
    </source>
</reference>
<evidence type="ECO:0000256" key="2">
    <source>
        <dbReference type="ARBA" id="ARBA00004443"/>
    </source>
</evidence>
<dbReference type="Proteomes" id="UP000616769">
    <property type="component" value="Unassembled WGS sequence"/>
</dbReference>
<evidence type="ECO:0000256" key="6">
    <source>
        <dbReference type="ARBA" id="ARBA00022660"/>
    </source>
</evidence>
<reference evidence="16" key="4">
    <citation type="submission" date="2022-06" db="UniProtKB">
        <authorList>
            <consortium name="EnsemblMetazoa"/>
        </authorList>
    </citation>
    <scope>IDENTIFICATION</scope>
</reference>
<dbReference type="EMBL" id="WVUK01000055">
    <property type="protein sequence ID" value="KAF7493672.1"/>
    <property type="molecule type" value="Genomic_DNA"/>
</dbReference>
<dbReference type="InterPro" id="IPR036249">
    <property type="entry name" value="Thioredoxin-like_sf"/>
</dbReference>
<dbReference type="EnsemblMetazoa" id="SSS_3978s_mrna">
    <property type="protein sequence ID" value="KAF7493672.1"/>
    <property type="gene ID" value="SSS_3978"/>
</dbReference>
<evidence type="ECO:0000256" key="4">
    <source>
        <dbReference type="ARBA" id="ARBA00016394"/>
    </source>
</evidence>
<keyword evidence="17" id="KW-1185">Reference proteome</keyword>
<evidence type="ECO:0000313" key="18">
    <source>
        <dbReference type="Proteomes" id="UP000616769"/>
    </source>
</evidence>
<dbReference type="PIRSF" id="PIRSF005822">
    <property type="entry name" value="NDUA2"/>
    <property type="match status" value="1"/>
</dbReference>
<dbReference type="InterPro" id="IPR007741">
    <property type="entry name" value="Ribosomal_mL43/mS25/NADH_DH"/>
</dbReference>
<evidence type="ECO:0000259" key="13">
    <source>
        <dbReference type="SMART" id="SM00916"/>
    </source>
</evidence>
<evidence type="ECO:0000256" key="12">
    <source>
        <dbReference type="ARBA" id="ARBA00032513"/>
    </source>
</evidence>
<keyword evidence="15" id="KW-0689">Ribosomal protein</keyword>
<keyword evidence="8" id="KW-0249">Electron transport</keyword>
<dbReference type="PANTHER" id="PTHR12878:SF0">
    <property type="entry name" value="NADH DEHYDROGENASE [UBIQUINONE] 1 ALPHA SUBCOMPLEX SUBUNIT 2"/>
    <property type="match status" value="1"/>
</dbReference>
<keyword evidence="14" id="KW-0830">Ubiquinone</keyword>
<dbReference type="Pfam" id="PF05047">
    <property type="entry name" value="L51_S25_CI-B8"/>
    <property type="match status" value="1"/>
</dbReference>
<keyword evidence="5" id="KW-0813">Transport</keyword>